<reference evidence="2 3" key="1">
    <citation type="submission" date="2021-04" db="EMBL/GenBank/DDBJ databases">
        <title>Genomic and host-range diversity within the Dickeya zeae complex, identification of D. zeae and D. oryzae members, proposal of two novel subspecies D. zeae subsp. zeae subsp. nov. and D. zeae subsp. dombae subsp. nov.</title>
        <authorList>
            <person name="Van Gijsegem F."/>
            <person name="Hugouvieux-Cotte-Pattat N."/>
        </authorList>
    </citation>
    <scope>NUCLEOTIDE SEQUENCE [LARGE SCALE GENOMIC DNA]</scope>
    <source>
        <strain evidence="2 3">FVG03</strain>
    </source>
</reference>
<organism evidence="2 3">
    <name type="scientific">Dickeya oryzae</name>
    <dbReference type="NCBI Taxonomy" id="1240404"/>
    <lineage>
        <taxon>Bacteria</taxon>
        <taxon>Pseudomonadati</taxon>
        <taxon>Pseudomonadota</taxon>
        <taxon>Gammaproteobacteria</taxon>
        <taxon>Enterobacterales</taxon>
        <taxon>Pectobacteriaceae</taxon>
        <taxon>Dickeya</taxon>
    </lineage>
</organism>
<dbReference type="GO" id="GO:0016787">
    <property type="term" value="F:hydrolase activity"/>
    <property type="evidence" value="ECO:0007669"/>
    <property type="project" value="UniProtKB-KW"/>
</dbReference>
<keyword evidence="2" id="KW-0378">Hydrolase</keyword>
<dbReference type="InterPro" id="IPR052354">
    <property type="entry name" value="Cell_Wall_Dynamics_Protein"/>
</dbReference>
<accession>A0ABS5B708</accession>
<evidence type="ECO:0000313" key="2">
    <source>
        <dbReference type="EMBL" id="MBP2856167.1"/>
    </source>
</evidence>
<dbReference type="RefSeq" id="WP_210174317.1">
    <property type="nucleotide sequence ID" value="NZ_JAGJWX010000002.1"/>
</dbReference>
<protein>
    <submittedName>
        <fullName evidence="2">Glycoside hydrolase family 19 protein</fullName>
    </submittedName>
</protein>
<dbReference type="PANTHER" id="PTHR34408">
    <property type="entry name" value="FAMILY PROTEIN, PUTATIVE-RELATED"/>
    <property type="match status" value="1"/>
</dbReference>
<gene>
    <name evidence="2" type="ORF">J8657_00965</name>
</gene>
<dbReference type="SUPFAM" id="SSF53955">
    <property type="entry name" value="Lysozyme-like"/>
    <property type="match status" value="1"/>
</dbReference>
<evidence type="ECO:0000313" key="3">
    <source>
        <dbReference type="Proteomes" id="UP000810130"/>
    </source>
</evidence>
<dbReference type="Proteomes" id="UP000810130">
    <property type="component" value="Unassembled WGS sequence"/>
</dbReference>
<comment type="caution">
    <text evidence="2">The sequence shown here is derived from an EMBL/GenBank/DDBJ whole genome shotgun (WGS) entry which is preliminary data.</text>
</comment>
<dbReference type="InterPro" id="IPR000726">
    <property type="entry name" value="Glyco_hydro_19_cat"/>
</dbReference>
<dbReference type="Gene3D" id="1.10.530.10">
    <property type="match status" value="1"/>
</dbReference>
<keyword evidence="3" id="KW-1185">Reference proteome</keyword>
<feature type="domain" description="Glycoside hydrolase family 19 catalytic" evidence="1">
    <location>
        <begin position="102"/>
        <end position="169"/>
    </location>
</feature>
<dbReference type="PANTHER" id="PTHR34408:SF1">
    <property type="entry name" value="GLYCOSYL HYDROLASE FAMILY 19 DOMAIN-CONTAINING PROTEIN HI_1415"/>
    <property type="match status" value="1"/>
</dbReference>
<name>A0ABS5B708_9GAMM</name>
<proteinExistence type="predicted"/>
<dbReference type="InterPro" id="IPR023346">
    <property type="entry name" value="Lysozyme-like_dom_sf"/>
</dbReference>
<dbReference type="Pfam" id="PF00182">
    <property type="entry name" value="Glyco_hydro_19"/>
    <property type="match status" value="1"/>
</dbReference>
<dbReference type="EMBL" id="JAGJWX010000002">
    <property type="protein sequence ID" value="MBP2856167.1"/>
    <property type="molecule type" value="Genomic_DNA"/>
</dbReference>
<sequence length="209" mass="23004">MTQTQFQAAAGINEQVAARWYPHLIKTFTEFDITDSLAQQAMFIAQVGHESGGWRDIVESFNYSAAGLQATFGNRLTAADAIRLGRQPGEYSVPRQRQALIANAVYGYRMGNVNSSDGWDYRGRGLIQITGRANYSACGQALGVDLISSPQLLERDDIAMRSAGWFWKSRGCAAAVPDVTQVTRIINGGTNGLDDRRARFEKARKAFNC</sequence>
<evidence type="ECO:0000259" key="1">
    <source>
        <dbReference type="Pfam" id="PF00182"/>
    </source>
</evidence>